<feature type="transmembrane region" description="Helical" evidence="7">
    <location>
        <begin position="237"/>
        <end position="257"/>
    </location>
</feature>
<evidence type="ECO:0000256" key="5">
    <source>
        <dbReference type="ARBA" id="ARBA00023136"/>
    </source>
</evidence>
<evidence type="ECO:0000256" key="4">
    <source>
        <dbReference type="ARBA" id="ARBA00022989"/>
    </source>
</evidence>
<feature type="region of interest" description="Disordered" evidence="6">
    <location>
        <begin position="1"/>
        <end position="24"/>
    </location>
</feature>
<feature type="transmembrane region" description="Helical" evidence="7">
    <location>
        <begin position="75"/>
        <end position="97"/>
    </location>
</feature>
<feature type="compositionally biased region" description="Low complexity" evidence="6">
    <location>
        <begin position="1"/>
        <end position="12"/>
    </location>
</feature>
<keyword evidence="4 7" id="KW-1133">Transmembrane helix</keyword>
<accession>A0ABW3G2I3</accession>
<evidence type="ECO:0000256" key="1">
    <source>
        <dbReference type="ARBA" id="ARBA00004141"/>
    </source>
</evidence>
<organism evidence="8 9">
    <name type="scientific">Williamsia deligens</name>
    <dbReference type="NCBI Taxonomy" id="321325"/>
    <lineage>
        <taxon>Bacteria</taxon>
        <taxon>Bacillati</taxon>
        <taxon>Actinomycetota</taxon>
        <taxon>Actinomycetes</taxon>
        <taxon>Mycobacteriales</taxon>
        <taxon>Nocardiaceae</taxon>
        <taxon>Williamsia</taxon>
    </lineage>
</organism>
<gene>
    <name evidence="8" type="ORF">ACFQ04_03975</name>
</gene>
<dbReference type="RefSeq" id="WP_253647118.1">
    <property type="nucleotide sequence ID" value="NZ_BAAAMO010000002.1"/>
</dbReference>
<dbReference type="Proteomes" id="UP001597068">
    <property type="component" value="Unassembled WGS sequence"/>
</dbReference>
<dbReference type="EMBL" id="JBHTIL010000001">
    <property type="protein sequence ID" value="MFD0924887.1"/>
    <property type="molecule type" value="Genomic_DNA"/>
</dbReference>
<feature type="transmembrane region" description="Helical" evidence="7">
    <location>
        <begin position="329"/>
        <end position="353"/>
    </location>
</feature>
<feature type="transmembrane region" description="Helical" evidence="7">
    <location>
        <begin position="400"/>
        <end position="426"/>
    </location>
</feature>
<evidence type="ECO:0000256" key="6">
    <source>
        <dbReference type="SAM" id="MobiDB-lite"/>
    </source>
</evidence>
<evidence type="ECO:0000313" key="8">
    <source>
        <dbReference type="EMBL" id="MFD0924887.1"/>
    </source>
</evidence>
<feature type="transmembrane region" description="Helical" evidence="7">
    <location>
        <begin position="278"/>
        <end position="300"/>
    </location>
</feature>
<dbReference type="PANTHER" id="PTHR45649:SF26">
    <property type="entry name" value="OS04G0435100 PROTEIN"/>
    <property type="match status" value="1"/>
</dbReference>
<dbReference type="PANTHER" id="PTHR45649">
    <property type="entry name" value="AMINO-ACID PERMEASE BAT1"/>
    <property type="match status" value="1"/>
</dbReference>
<evidence type="ECO:0000256" key="7">
    <source>
        <dbReference type="SAM" id="Phobius"/>
    </source>
</evidence>
<protein>
    <submittedName>
        <fullName evidence="8">Amino acid permease</fullName>
    </submittedName>
</protein>
<reference evidence="9" key="1">
    <citation type="journal article" date="2019" name="Int. J. Syst. Evol. Microbiol.">
        <title>The Global Catalogue of Microorganisms (GCM) 10K type strain sequencing project: providing services to taxonomists for standard genome sequencing and annotation.</title>
        <authorList>
            <consortium name="The Broad Institute Genomics Platform"/>
            <consortium name="The Broad Institute Genome Sequencing Center for Infectious Disease"/>
            <person name="Wu L."/>
            <person name="Ma J."/>
        </authorList>
    </citation>
    <scope>NUCLEOTIDE SEQUENCE [LARGE SCALE GENOMIC DNA]</scope>
    <source>
        <strain evidence="9">CCUG 50873</strain>
    </source>
</reference>
<keyword evidence="9" id="KW-1185">Reference proteome</keyword>
<dbReference type="InterPro" id="IPR002293">
    <property type="entry name" value="AA/rel_permease1"/>
</dbReference>
<keyword evidence="3 7" id="KW-0812">Transmembrane</keyword>
<evidence type="ECO:0000313" key="9">
    <source>
        <dbReference type="Proteomes" id="UP001597068"/>
    </source>
</evidence>
<comment type="caution">
    <text evidence="8">The sequence shown here is derived from an EMBL/GenBank/DDBJ whole genome shotgun (WGS) entry which is preliminary data.</text>
</comment>
<keyword evidence="5 7" id="KW-0472">Membrane</keyword>
<dbReference type="Pfam" id="PF13520">
    <property type="entry name" value="AA_permease_2"/>
    <property type="match status" value="1"/>
</dbReference>
<feature type="transmembrane region" description="Helical" evidence="7">
    <location>
        <begin position="446"/>
        <end position="468"/>
    </location>
</feature>
<feature type="transmembrane region" description="Helical" evidence="7">
    <location>
        <begin position="196"/>
        <end position="217"/>
    </location>
</feature>
<keyword evidence="2" id="KW-0813">Transport</keyword>
<comment type="subcellular location">
    <subcellularLocation>
        <location evidence="1">Membrane</location>
        <topology evidence="1">Multi-pass membrane protein</topology>
    </subcellularLocation>
</comment>
<sequence>MTAVDSRGGSPTPDGPPPPISSSADSDALAELGYTQQLHRGIGSYAAFAAGFSFVSILTTVFALFALGFGLGGPAFFFTWPIVFVCQFCVCLVFAELSGKFPVAGAVYQWSRRLAGETVGWFAGWFMLVGYIVSVAALAIAMQSVLPSIWSGFQLVGTDTGLATVSGATNAIILGTITIALCTLISAIGVSFMGKVTVIGVSIEIVGVIVLVGLMFAHAERSPVAAITDTGGHGSGLGYVPAFLASMLMAAYVMYGFDSAAELSEETTDPRRTAPKAIIAALLVSAVGGGLMILATLMAAPSLGAPELSADGIAYVITSQLDTWMGRTLLTIVAIAIFSATLAIQASASRVMFSMARDGRLPFSDFLARVHPRTGTPINTGMVVSALAIVVLLVNLGQAGVFAAITSVSVVIVYIAYLMVTVPALVHRIRGRRLDFGPGVFSLGRWGIVVNAVAVVMGAALMVNIAWPRQEVYDPDGQSWFLHYFAIIFVAATLVVGALAYLRIRAKSAPVATAPTAAVAR</sequence>
<feature type="transmembrane region" description="Helical" evidence="7">
    <location>
        <begin position="118"/>
        <end position="142"/>
    </location>
</feature>
<evidence type="ECO:0000256" key="2">
    <source>
        <dbReference type="ARBA" id="ARBA00022448"/>
    </source>
</evidence>
<proteinExistence type="predicted"/>
<feature type="transmembrane region" description="Helical" evidence="7">
    <location>
        <begin position="480"/>
        <end position="502"/>
    </location>
</feature>
<feature type="transmembrane region" description="Helical" evidence="7">
    <location>
        <begin position="45"/>
        <end position="69"/>
    </location>
</feature>
<feature type="transmembrane region" description="Helical" evidence="7">
    <location>
        <begin position="374"/>
        <end position="394"/>
    </location>
</feature>
<evidence type="ECO:0000256" key="3">
    <source>
        <dbReference type="ARBA" id="ARBA00022692"/>
    </source>
</evidence>
<feature type="transmembrane region" description="Helical" evidence="7">
    <location>
        <begin position="162"/>
        <end position="184"/>
    </location>
</feature>
<dbReference type="Gene3D" id="1.20.1740.10">
    <property type="entry name" value="Amino acid/polyamine transporter I"/>
    <property type="match status" value="1"/>
</dbReference>
<name>A0ABW3G2I3_9NOCA</name>
<dbReference type="PIRSF" id="PIRSF006060">
    <property type="entry name" value="AA_transporter"/>
    <property type="match status" value="1"/>
</dbReference>